<dbReference type="GO" id="GO:0032502">
    <property type="term" value="P:developmental process"/>
    <property type="evidence" value="ECO:0007669"/>
    <property type="project" value="UniProtKB-ARBA"/>
</dbReference>
<gene>
    <name evidence="14" type="ORF">N658DRAFT_433358</name>
</gene>
<comment type="similarity">
    <text evidence="2">Belongs to the krueppel C2H2-type zinc-finger protein family.</text>
</comment>
<evidence type="ECO:0000256" key="3">
    <source>
        <dbReference type="ARBA" id="ARBA00022723"/>
    </source>
</evidence>
<dbReference type="PANTHER" id="PTHR16515:SF49">
    <property type="entry name" value="GASTRULA ZINC FINGER PROTEIN XLCGF49.1-LIKE-RELATED"/>
    <property type="match status" value="1"/>
</dbReference>
<dbReference type="PANTHER" id="PTHR16515">
    <property type="entry name" value="PR DOMAIN ZINC FINGER PROTEIN"/>
    <property type="match status" value="1"/>
</dbReference>
<keyword evidence="15" id="KW-1185">Reference proteome</keyword>
<dbReference type="InterPro" id="IPR036236">
    <property type="entry name" value="Znf_C2H2_sf"/>
</dbReference>
<dbReference type="SUPFAM" id="SSF57667">
    <property type="entry name" value="beta-beta-alpha zinc fingers"/>
    <property type="match status" value="2"/>
</dbReference>
<evidence type="ECO:0000256" key="11">
    <source>
        <dbReference type="PROSITE-ProRule" id="PRU00042"/>
    </source>
</evidence>
<evidence type="ECO:0000256" key="4">
    <source>
        <dbReference type="ARBA" id="ARBA00022737"/>
    </source>
</evidence>
<keyword evidence="4" id="KW-0677">Repeat</keyword>
<evidence type="ECO:0000256" key="10">
    <source>
        <dbReference type="ARBA" id="ARBA00023242"/>
    </source>
</evidence>
<dbReference type="FunFam" id="3.30.160.60:FF:000202">
    <property type="entry name" value="Zinc finger protein 574"/>
    <property type="match status" value="1"/>
</dbReference>
<evidence type="ECO:0000259" key="13">
    <source>
        <dbReference type="PROSITE" id="PS50157"/>
    </source>
</evidence>
<feature type="domain" description="C2H2-type" evidence="13">
    <location>
        <begin position="100"/>
        <end position="127"/>
    </location>
</feature>
<dbReference type="Proteomes" id="UP001305647">
    <property type="component" value="Unassembled WGS sequence"/>
</dbReference>
<accession>A0AAN6SYL6</accession>
<keyword evidence="8" id="KW-0238">DNA-binding</keyword>
<evidence type="ECO:0000256" key="2">
    <source>
        <dbReference type="ARBA" id="ARBA00006991"/>
    </source>
</evidence>
<evidence type="ECO:0000313" key="14">
    <source>
        <dbReference type="EMBL" id="KAK4097796.1"/>
    </source>
</evidence>
<keyword evidence="5 11" id="KW-0863">Zinc-finger</keyword>
<keyword evidence="7" id="KW-0805">Transcription regulation</keyword>
<dbReference type="SMART" id="SM00355">
    <property type="entry name" value="ZnF_C2H2"/>
    <property type="match status" value="3"/>
</dbReference>
<dbReference type="AlphaFoldDB" id="A0AAN6SYL6"/>
<dbReference type="GO" id="GO:0005634">
    <property type="term" value="C:nucleus"/>
    <property type="evidence" value="ECO:0007669"/>
    <property type="project" value="UniProtKB-SubCell"/>
</dbReference>
<dbReference type="GO" id="GO:0042802">
    <property type="term" value="F:identical protein binding"/>
    <property type="evidence" value="ECO:0007669"/>
    <property type="project" value="UniProtKB-ARBA"/>
</dbReference>
<dbReference type="FunFam" id="3.30.160.60:FF:000508">
    <property type="entry name" value="Myeloid zinc finger 1"/>
    <property type="match status" value="1"/>
</dbReference>
<dbReference type="Gene3D" id="3.30.160.60">
    <property type="entry name" value="Classic Zinc Finger"/>
    <property type="match status" value="3"/>
</dbReference>
<reference evidence="14" key="1">
    <citation type="journal article" date="2023" name="Mol. Phylogenet. Evol.">
        <title>Genome-scale phylogeny and comparative genomics of the fungal order Sordariales.</title>
        <authorList>
            <person name="Hensen N."/>
            <person name="Bonometti L."/>
            <person name="Westerberg I."/>
            <person name="Brannstrom I.O."/>
            <person name="Guillou S."/>
            <person name="Cros-Aarteil S."/>
            <person name="Calhoun S."/>
            <person name="Haridas S."/>
            <person name="Kuo A."/>
            <person name="Mondo S."/>
            <person name="Pangilinan J."/>
            <person name="Riley R."/>
            <person name="LaButti K."/>
            <person name="Andreopoulos B."/>
            <person name="Lipzen A."/>
            <person name="Chen C."/>
            <person name="Yan M."/>
            <person name="Daum C."/>
            <person name="Ng V."/>
            <person name="Clum A."/>
            <person name="Steindorff A."/>
            <person name="Ohm R.A."/>
            <person name="Martin F."/>
            <person name="Silar P."/>
            <person name="Natvig D.O."/>
            <person name="Lalanne C."/>
            <person name="Gautier V."/>
            <person name="Ament-Velasquez S.L."/>
            <person name="Kruys A."/>
            <person name="Hutchinson M.I."/>
            <person name="Powell A.J."/>
            <person name="Barry K."/>
            <person name="Miller A.N."/>
            <person name="Grigoriev I.V."/>
            <person name="Debuchy R."/>
            <person name="Gladieux P."/>
            <person name="Hiltunen Thoren M."/>
            <person name="Johannesson H."/>
        </authorList>
    </citation>
    <scope>NUCLEOTIDE SEQUENCE</scope>
    <source>
        <strain evidence="14">CBS 757.83</strain>
    </source>
</reference>
<proteinExistence type="inferred from homology"/>
<reference evidence="14" key="2">
    <citation type="submission" date="2023-05" db="EMBL/GenBank/DDBJ databases">
        <authorList>
            <consortium name="Lawrence Berkeley National Laboratory"/>
            <person name="Steindorff A."/>
            <person name="Hensen N."/>
            <person name="Bonometti L."/>
            <person name="Westerberg I."/>
            <person name="Brannstrom I.O."/>
            <person name="Guillou S."/>
            <person name="Cros-Aarteil S."/>
            <person name="Calhoun S."/>
            <person name="Haridas S."/>
            <person name="Kuo A."/>
            <person name="Mondo S."/>
            <person name="Pangilinan J."/>
            <person name="Riley R."/>
            <person name="Labutti K."/>
            <person name="Andreopoulos B."/>
            <person name="Lipzen A."/>
            <person name="Chen C."/>
            <person name="Yanf M."/>
            <person name="Daum C."/>
            <person name="Ng V."/>
            <person name="Clum A."/>
            <person name="Ohm R."/>
            <person name="Martin F."/>
            <person name="Silar P."/>
            <person name="Natvig D."/>
            <person name="Lalanne C."/>
            <person name="Gautier V."/>
            <person name="Ament-Velasquez S.L."/>
            <person name="Kruys A."/>
            <person name="Hutchinson M.I."/>
            <person name="Powell A.J."/>
            <person name="Barry K."/>
            <person name="Miller A.N."/>
            <person name="Grigoriev I.V."/>
            <person name="Debuchy R."/>
            <person name="Gladieux P."/>
            <person name="Thoren M.H."/>
            <person name="Johannesson H."/>
        </authorList>
    </citation>
    <scope>NUCLEOTIDE SEQUENCE</scope>
    <source>
        <strain evidence="14">CBS 757.83</strain>
    </source>
</reference>
<protein>
    <recommendedName>
        <fullName evidence="13">C2H2-type domain-containing protein</fullName>
    </recommendedName>
</protein>
<keyword evidence="3" id="KW-0479">Metal-binding</keyword>
<dbReference type="GO" id="GO:0010468">
    <property type="term" value="P:regulation of gene expression"/>
    <property type="evidence" value="ECO:0007669"/>
    <property type="project" value="TreeGrafter"/>
</dbReference>
<dbReference type="InterPro" id="IPR050331">
    <property type="entry name" value="Zinc_finger"/>
</dbReference>
<dbReference type="InterPro" id="IPR013087">
    <property type="entry name" value="Znf_C2H2_type"/>
</dbReference>
<evidence type="ECO:0000256" key="8">
    <source>
        <dbReference type="ARBA" id="ARBA00023125"/>
    </source>
</evidence>
<feature type="region of interest" description="Disordered" evidence="12">
    <location>
        <begin position="163"/>
        <end position="188"/>
    </location>
</feature>
<keyword evidence="10" id="KW-0539">Nucleus</keyword>
<evidence type="ECO:0000313" key="15">
    <source>
        <dbReference type="Proteomes" id="UP001305647"/>
    </source>
</evidence>
<dbReference type="EMBL" id="MU863668">
    <property type="protein sequence ID" value="KAK4097796.1"/>
    <property type="molecule type" value="Genomic_DNA"/>
</dbReference>
<sequence>MRRRRGRILRYDQHRAGTVRLFDPNRAFKIRRARSEAIGKPFSCGVSGCFKMFAWKSRLETHRRSHTGERPYACPHCERRFTQGINLKTHINRHLGERPYKCPECPSAFPQRSNLRVHVETHIRRELRANWVYRVGDCKKTFTRRVTSRYVVSTYRSVTLANSETGPPEYMPLRGNQGSRRQVFRSRGQRYAIRRRRDG</sequence>
<comment type="subcellular location">
    <subcellularLocation>
        <location evidence="1">Nucleus</location>
    </subcellularLocation>
</comment>
<dbReference type="PROSITE" id="PS50157">
    <property type="entry name" value="ZINC_FINGER_C2H2_2"/>
    <property type="match status" value="3"/>
</dbReference>
<feature type="domain" description="C2H2-type" evidence="13">
    <location>
        <begin position="42"/>
        <end position="71"/>
    </location>
</feature>
<name>A0AAN6SYL6_9PEZI</name>
<evidence type="ECO:0000256" key="12">
    <source>
        <dbReference type="SAM" id="MobiDB-lite"/>
    </source>
</evidence>
<feature type="domain" description="C2H2-type" evidence="13">
    <location>
        <begin position="72"/>
        <end position="99"/>
    </location>
</feature>
<dbReference type="GO" id="GO:0003677">
    <property type="term" value="F:DNA binding"/>
    <property type="evidence" value="ECO:0007669"/>
    <property type="project" value="UniProtKB-KW"/>
</dbReference>
<evidence type="ECO:0000256" key="6">
    <source>
        <dbReference type="ARBA" id="ARBA00022833"/>
    </source>
</evidence>
<dbReference type="PROSITE" id="PS00028">
    <property type="entry name" value="ZINC_FINGER_C2H2_1"/>
    <property type="match status" value="3"/>
</dbReference>
<dbReference type="GO" id="GO:0008270">
    <property type="term" value="F:zinc ion binding"/>
    <property type="evidence" value="ECO:0007669"/>
    <property type="project" value="UniProtKB-KW"/>
</dbReference>
<evidence type="ECO:0000256" key="9">
    <source>
        <dbReference type="ARBA" id="ARBA00023163"/>
    </source>
</evidence>
<keyword evidence="9" id="KW-0804">Transcription</keyword>
<evidence type="ECO:0000256" key="1">
    <source>
        <dbReference type="ARBA" id="ARBA00004123"/>
    </source>
</evidence>
<organism evidence="14 15">
    <name type="scientific">Parathielavia hyrcaniae</name>
    <dbReference type="NCBI Taxonomy" id="113614"/>
    <lineage>
        <taxon>Eukaryota</taxon>
        <taxon>Fungi</taxon>
        <taxon>Dikarya</taxon>
        <taxon>Ascomycota</taxon>
        <taxon>Pezizomycotina</taxon>
        <taxon>Sordariomycetes</taxon>
        <taxon>Sordariomycetidae</taxon>
        <taxon>Sordariales</taxon>
        <taxon>Chaetomiaceae</taxon>
        <taxon>Parathielavia</taxon>
    </lineage>
</organism>
<keyword evidence="6" id="KW-0862">Zinc</keyword>
<evidence type="ECO:0000256" key="5">
    <source>
        <dbReference type="ARBA" id="ARBA00022771"/>
    </source>
</evidence>
<dbReference type="Pfam" id="PF00096">
    <property type="entry name" value="zf-C2H2"/>
    <property type="match status" value="2"/>
</dbReference>
<evidence type="ECO:0000256" key="7">
    <source>
        <dbReference type="ARBA" id="ARBA00023015"/>
    </source>
</evidence>
<comment type="caution">
    <text evidence="14">The sequence shown here is derived from an EMBL/GenBank/DDBJ whole genome shotgun (WGS) entry which is preliminary data.</text>
</comment>